<proteinExistence type="predicted"/>
<keyword evidence="2" id="KW-0732">Signal</keyword>
<name>A0A6B0U1H8_IXORI</name>
<feature type="region of interest" description="Disordered" evidence="1">
    <location>
        <begin position="38"/>
        <end position="74"/>
    </location>
</feature>
<reference evidence="3" key="1">
    <citation type="submission" date="2019-12" db="EMBL/GenBank/DDBJ databases">
        <title>An insight into the sialome of adult female Ixodes ricinus ticks feeding for 6 days.</title>
        <authorList>
            <person name="Perner J."/>
            <person name="Ribeiro J.M.C."/>
        </authorList>
    </citation>
    <scope>NUCLEOTIDE SEQUENCE</scope>
    <source>
        <strain evidence="3">Semi-engorged</strain>
        <tissue evidence="3">Salivary glands</tissue>
    </source>
</reference>
<dbReference type="AlphaFoldDB" id="A0A6B0U1H8"/>
<feature type="chain" id="PRO_5025605139" evidence="2">
    <location>
        <begin position="20"/>
        <end position="91"/>
    </location>
</feature>
<evidence type="ECO:0000256" key="1">
    <source>
        <dbReference type="SAM" id="MobiDB-lite"/>
    </source>
</evidence>
<feature type="signal peptide" evidence="2">
    <location>
        <begin position="1"/>
        <end position="19"/>
    </location>
</feature>
<sequence length="91" mass="10206">MTFGFGCAFLLLCGLSVENRSFWLVRRMPTFVPDRNSQYGHFEDDEGTGPEKPLIGHGDMEEFHGNGEESHFRGPLSLVTSPDIALVPFLF</sequence>
<accession>A0A6B0U1H8</accession>
<feature type="compositionally biased region" description="Basic and acidic residues" evidence="1">
    <location>
        <begin position="58"/>
        <end position="72"/>
    </location>
</feature>
<organism evidence="3">
    <name type="scientific">Ixodes ricinus</name>
    <name type="common">Common tick</name>
    <name type="synonym">Acarus ricinus</name>
    <dbReference type="NCBI Taxonomy" id="34613"/>
    <lineage>
        <taxon>Eukaryota</taxon>
        <taxon>Metazoa</taxon>
        <taxon>Ecdysozoa</taxon>
        <taxon>Arthropoda</taxon>
        <taxon>Chelicerata</taxon>
        <taxon>Arachnida</taxon>
        <taxon>Acari</taxon>
        <taxon>Parasitiformes</taxon>
        <taxon>Ixodida</taxon>
        <taxon>Ixodoidea</taxon>
        <taxon>Ixodidae</taxon>
        <taxon>Ixodinae</taxon>
        <taxon>Ixodes</taxon>
    </lineage>
</organism>
<evidence type="ECO:0000256" key="2">
    <source>
        <dbReference type="SAM" id="SignalP"/>
    </source>
</evidence>
<protein>
    <submittedName>
        <fullName evidence="3">Putative conserved secreted protein</fullName>
    </submittedName>
</protein>
<evidence type="ECO:0000313" key="3">
    <source>
        <dbReference type="EMBL" id="MXU86359.1"/>
    </source>
</evidence>
<dbReference type="EMBL" id="GIFC01004276">
    <property type="protein sequence ID" value="MXU86359.1"/>
    <property type="molecule type" value="Transcribed_RNA"/>
</dbReference>